<accession>A0A853EXU5</accession>
<sequence length="515" mass="57224">MTTSWAEVAAREFEEVTRHTWTPDPRWTTPGALARAIDPNVRQTPALDLIDSALVDVEAGRCDRLIVSMPPQEGKSSRVTTVGPLWFLARNPDRRIAIVSYAQSLAQGFGRDIRTYITNNSGDEGTLDLNLRIAADNGSAGQWQIAGRRGGVRSVGMSGGLTGRAADALFIDDPISNREQADSKVFRDRHWQWWNTVGSTRLAPRAPVILVLTRWHEDDLAGRLLNAEDGHRWRNIAIPAQADTPDDPLGRELGEFMDSARWWKDPETLIEYPRTREEWEAIKVSKDTRSWTALYQQRPAPVDGAVWKSPWIENNRGKTGEMYGKLAKIVVSIDPAATSKKTSDMTGIVVTGIDREGTGWVLDDRTMKGTPLEWATAAWNAVLDWNADEVIIENNQGGEMVLEVMRSAWNHIHKEKPATRMAPRVTPVHASQSKRTRAESIAALYETGKVKHAADGTGRLTLLEAQMLTWTGTGDSPDRIDALVHGLTVLFLPQHSDGGVATRPTQQRWAGMRGR</sequence>
<evidence type="ECO:0000313" key="3">
    <source>
        <dbReference type="EMBL" id="NYS95210.1"/>
    </source>
</evidence>
<dbReference type="AlphaFoldDB" id="A0A853EXU5"/>
<evidence type="ECO:0000256" key="1">
    <source>
        <dbReference type="ARBA" id="ARBA00022612"/>
    </source>
</evidence>
<keyword evidence="1" id="KW-1188">Viral release from host cell</keyword>
<gene>
    <name evidence="3" type="ORF">HZZ10_16975</name>
</gene>
<evidence type="ECO:0000313" key="4">
    <source>
        <dbReference type="Proteomes" id="UP000561011"/>
    </source>
</evidence>
<feature type="domain" description="Terminase large subunit gp17-like C-terminal" evidence="2">
    <location>
        <begin position="332"/>
        <end position="487"/>
    </location>
</feature>
<dbReference type="Pfam" id="PF03237">
    <property type="entry name" value="Terminase_6N"/>
    <property type="match status" value="1"/>
</dbReference>
<protein>
    <submittedName>
        <fullName evidence="3">Terminase, large subunit</fullName>
    </submittedName>
</protein>
<name>A0A853EXU5_9MICO</name>
<dbReference type="Gene3D" id="3.30.420.240">
    <property type="match status" value="1"/>
</dbReference>
<dbReference type="Pfam" id="PF17289">
    <property type="entry name" value="Terminase_6C"/>
    <property type="match status" value="1"/>
</dbReference>
<dbReference type="Proteomes" id="UP000561011">
    <property type="component" value="Unassembled WGS sequence"/>
</dbReference>
<proteinExistence type="predicted"/>
<dbReference type="RefSeq" id="WP_179914421.1">
    <property type="nucleotide sequence ID" value="NZ_JACBYE010000061.1"/>
</dbReference>
<dbReference type="EMBL" id="JACBYE010000061">
    <property type="protein sequence ID" value="NYS95210.1"/>
    <property type="molecule type" value="Genomic_DNA"/>
</dbReference>
<keyword evidence="4" id="KW-1185">Reference proteome</keyword>
<comment type="caution">
    <text evidence="3">The sequence shown here is derived from an EMBL/GenBank/DDBJ whole genome shotgun (WGS) entry which is preliminary data.</text>
</comment>
<reference evidence="3 4" key="1">
    <citation type="submission" date="2020-07" db="EMBL/GenBank/DDBJ databases">
        <title>MOT database genomes.</title>
        <authorList>
            <person name="Joseph S."/>
            <person name="Aduse-Opoku J."/>
            <person name="Hashim A."/>
            <person name="Wade W."/>
            <person name="Curtis M."/>
        </authorList>
    </citation>
    <scope>NUCLEOTIDE SEQUENCE [LARGE SCALE GENOMIC DNA]</scope>
    <source>
        <strain evidence="3 4">DSM 100099</strain>
    </source>
</reference>
<organism evidence="3 4">
    <name type="scientific">Sanguibacter inulinus</name>
    <dbReference type="NCBI Taxonomy" id="60922"/>
    <lineage>
        <taxon>Bacteria</taxon>
        <taxon>Bacillati</taxon>
        <taxon>Actinomycetota</taxon>
        <taxon>Actinomycetes</taxon>
        <taxon>Micrococcales</taxon>
        <taxon>Sanguibacteraceae</taxon>
        <taxon>Sanguibacter</taxon>
    </lineage>
</organism>
<dbReference type="InterPro" id="IPR035421">
    <property type="entry name" value="Terminase_6C"/>
</dbReference>
<evidence type="ECO:0000259" key="2">
    <source>
        <dbReference type="Pfam" id="PF17289"/>
    </source>
</evidence>